<feature type="region of interest" description="Disordered" evidence="1">
    <location>
        <begin position="1"/>
        <end position="21"/>
    </location>
</feature>
<proteinExistence type="predicted"/>
<feature type="region of interest" description="Disordered" evidence="1">
    <location>
        <begin position="149"/>
        <end position="185"/>
    </location>
</feature>
<evidence type="ECO:0000313" key="3">
    <source>
        <dbReference type="Proteomes" id="UP001320420"/>
    </source>
</evidence>
<dbReference type="AlphaFoldDB" id="A0AAN9USH2"/>
<evidence type="ECO:0000313" key="2">
    <source>
        <dbReference type="EMBL" id="KAK7751450.1"/>
    </source>
</evidence>
<protein>
    <submittedName>
        <fullName evidence="2">Uncharacterized protein</fullName>
    </submittedName>
</protein>
<keyword evidence="3" id="KW-1185">Reference proteome</keyword>
<feature type="region of interest" description="Disordered" evidence="1">
    <location>
        <begin position="301"/>
        <end position="321"/>
    </location>
</feature>
<name>A0AAN9USH2_9PEZI</name>
<organism evidence="2 3">
    <name type="scientific">Diatrype stigma</name>
    <dbReference type="NCBI Taxonomy" id="117547"/>
    <lineage>
        <taxon>Eukaryota</taxon>
        <taxon>Fungi</taxon>
        <taxon>Dikarya</taxon>
        <taxon>Ascomycota</taxon>
        <taxon>Pezizomycotina</taxon>
        <taxon>Sordariomycetes</taxon>
        <taxon>Xylariomycetidae</taxon>
        <taxon>Xylariales</taxon>
        <taxon>Diatrypaceae</taxon>
        <taxon>Diatrype</taxon>
    </lineage>
</organism>
<sequence>MSGEPLPPTTTTDMPHDSNDSVSIGARRDCCSCLQRMMSTYEMVEIRLVWAPRDESRALPLGADEMLRYQKEALVSCESILRCEACSLEPEQVMLLISICNKLLASIVEMRHTLLTTMTTTAAVDSCERQQAARDRGLDSRHSACASAAATLKQQQLQQPQTQHQRQQQQRWPPAISVPAAPKLPPPVVAHQHRHGYALDSGQQQEWPTTTTAGKGSGYDNCTADDCGNDSMGLDLDLDFDLETHNRRRASVLSIDHHQWGWRIDDEDKLQILKSLSDDRARRLENLVRRMGDVVAVAAAAAEEEEEEEEPSSSRNRNRSRGRSGWVAHRSMIRDLAERLAKEIEMGYDRCMSTF</sequence>
<feature type="compositionally biased region" description="Acidic residues" evidence="1">
    <location>
        <begin position="302"/>
        <end position="311"/>
    </location>
</feature>
<gene>
    <name evidence="2" type="ORF">SLS62_006535</name>
</gene>
<reference evidence="2 3" key="1">
    <citation type="submission" date="2024-02" db="EMBL/GenBank/DDBJ databases">
        <title>De novo assembly and annotation of 12 fungi associated with fruit tree decline syndrome in Ontario, Canada.</title>
        <authorList>
            <person name="Sulman M."/>
            <person name="Ellouze W."/>
            <person name="Ilyukhin E."/>
        </authorList>
    </citation>
    <scope>NUCLEOTIDE SEQUENCE [LARGE SCALE GENOMIC DNA]</scope>
    <source>
        <strain evidence="2 3">M11/M66-122</strain>
    </source>
</reference>
<accession>A0AAN9USH2</accession>
<comment type="caution">
    <text evidence="2">The sequence shown here is derived from an EMBL/GenBank/DDBJ whole genome shotgun (WGS) entry which is preliminary data.</text>
</comment>
<evidence type="ECO:0000256" key="1">
    <source>
        <dbReference type="SAM" id="MobiDB-lite"/>
    </source>
</evidence>
<feature type="compositionally biased region" description="Low complexity" evidence="1">
    <location>
        <begin position="154"/>
        <end position="170"/>
    </location>
</feature>
<dbReference type="Proteomes" id="UP001320420">
    <property type="component" value="Unassembled WGS sequence"/>
</dbReference>
<dbReference type="EMBL" id="JAKJXP020000049">
    <property type="protein sequence ID" value="KAK7751450.1"/>
    <property type="molecule type" value="Genomic_DNA"/>
</dbReference>